<proteinExistence type="predicted"/>
<name>A0A0D1YZU3_9EURO</name>
<evidence type="ECO:0000313" key="3">
    <source>
        <dbReference type="EMBL" id="KIV87024.1"/>
    </source>
</evidence>
<protein>
    <recommendedName>
        <fullName evidence="1">Stress-response A/B barrel domain-containing protein</fullName>
    </recommendedName>
</protein>
<dbReference type="Gene3D" id="3.30.70.100">
    <property type="match status" value="1"/>
</dbReference>
<evidence type="ECO:0000259" key="1">
    <source>
        <dbReference type="PROSITE" id="PS51502"/>
    </source>
</evidence>
<dbReference type="HOGENOM" id="CLU_120569_1_0_1"/>
<gene>
    <name evidence="2" type="ORF">LTR69_003653</name>
    <name evidence="3" type="ORF">PV11_02596</name>
</gene>
<dbReference type="EMBL" id="JAVRRF010000006">
    <property type="protein sequence ID" value="KAK5063887.1"/>
    <property type="molecule type" value="Genomic_DNA"/>
</dbReference>
<accession>A0A0D1YZU3</accession>
<evidence type="ECO:0000313" key="2">
    <source>
        <dbReference type="EMBL" id="KAK5063887.1"/>
    </source>
</evidence>
<dbReference type="EMBL" id="KN846951">
    <property type="protein sequence ID" value="KIV87024.1"/>
    <property type="molecule type" value="Genomic_DNA"/>
</dbReference>
<feature type="domain" description="Stress-response A/B barrel" evidence="1">
    <location>
        <begin position="6"/>
        <end position="104"/>
    </location>
</feature>
<reference evidence="2 5" key="2">
    <citation type="submission" date="2023-08" db="EMBL/GenBank/DDBJ databases">
        <title>Black Yeasts Isolated from many extreme environments.</title>
        <authorList>
            <person name="Coleine C."/>
            <person name="Stajich J.E."/>
            <person name="Selbmann L."/>
        </authorList>
    </citation>
    <scope>NUCLEOTIDE SEQUENCE [LARGE SCALE GENOMIC DNA]</scope>
    <source>
        <strain evidence="2 5">CCFEE 6328</strain>
    </source>
</reference>
<sequence>MSRPYIKRVTMFKVPKEEDIDAVIAKYGEMRSTAQKNGAPYIFSNEASRVLNSSEERAQGFTVIAITTFDSMEDVEYYDKECAAHKKLREFIATRRTGFATLHFASELPKRKA</sequence>
<dbReference type="InterPro" id="IPR011008">
    <property type="entry name" value="Dimeric_a/b-barrel"/>
</dbReference>
<dbReference type="InterPro" id="IPR013097">
    <property type="entry name" value="Dabb"/>
</dbReference>
<keyword evidence="5" id="KW-1185">Reference proteome</keyword>
<evidence type="ECO:0000313" key="4">
    <source>
        <dbReference type="Proteomes" id="UP000053599"/>
    </source>
</evidence>
<dbReference type="SUPFAM" id="SSF54909">
    <property type="entry name" value="Dimeric alpha+beta barrel"/>
    <property type="match status" value="1"/>
</dbReference>
<organism evidence="3 4">
    <name type="scientific">Exophiala sideris</name>
    <dbReference type="NCBI Taxonomy" id="1016849"/>
    <lineage>
        <taxon>Eukaryota</taxon>
        <taxon>Fungi</taxon>
        <taxon>Dikarya</taxon>
        <taxon>Ascomycota</taxon>
        <taxon>Pezizomycotina</taxon>
        <taxon>Eurotiomycetes</taxon>
        <taxon>Chaetothyriomycetidae</taxon>
        <taxon>Chaetothyriales</taxon>
        <taxon>Herpotrichiellaceae</taxon>
        <taxon>Exophiala</taxon>
    </lineage>
</organism>
<reference evidence="3 4" key="1">
    <citation type="submission" date="2015-01" db="EMBL/GenBank/DDBJ databases">
        <title>The Genome Sequence of Exophiala sideris CBS121828.</title>
        <authorList>
            <consortium name="The Broad Institute Genomics Platform"/>
            <person name="Cuomo C."/>
            <person name="de Hoog S."/>
            <person name="Gorbushina A."/>
            <person name="Stielow B."/>
            <person name="Teixiera M."/>
            <person name="Abouelleil A."/>
            <person name="Chapman S.B."/>
            <person name="Priest M."/>
            <person name="Young S.K."/>
            <person name="Wortman J."/>
            <person name="Nusbaum C."/>
            <person name="Birren B."/>
        </authorList>
    </citation>
    <scope>NUCLEOTIDE SEQUENCE [LARGE SCALE GENOMIC DNA]</scope>
    <source>
        <strain evidence="3 4">CBS 121828</strain>
    </source>
</reference>
<dbReference type="PROSITE" id="PS51502">
    <property type="entry name" value="S_R_A_B_BARREL"/>
    <property type="match status" value="1"/>
</dbReference>
<dbReference type="Proteomes" id="UP001345691">
    <property type="component" value="Unassembled WGS sequence"/>
</dbReference>
<dbReference type="SMART" id="SM00886">
    <property type="entry name" value="Dabb"/>
    <property type="match status" value="1"/>
</dbReference>
<dbReference type="Pfam" id="PF07876">
    <property type="entry name" value="Dabb"/>
    <property type="match status" value="1"/>
</dbReference>
<dbReference type="AlphaFoldDB" id="A0A0D1YZU3"/>
<dbReference type="OrthoDB" id="3830014at2759"/>
<evidence type="ECO:0000313" key="5">
    <source>
        <dbReference type="Proteomes" id="UP001345691"/>
    </source>
</evidence>
<dbReference type="Proteomes" id="UP000053599">
    <property type="component" value="Unassembled WGS sequence"/>
</dbReference>